<proteinExistence type="predicted"/>
<dbReference type="EMBL" id="CP041636">
    <property type="protein sequence ID" value="QDO97972.1"/>
    <property type="molecule type" value="Genomic_DNA"/>
</dbReference>
<keyword evidence="2" id="KW-1185">Reference proteome</keyword>
<dbReference type="Proteomes" id="UP000317496">
    <property type="component" value="Chromosome"/>
</dbReference>
<accession>A0A516H2G8</accession>
<gene>
    <name evidence="1" type="ORF">FNB15_12135</name>
</gene>
<evidence type="ECO:0000313" key="2">
    <source>
        <dbReference type="Proteomes" id="UP000317496"/>
    </source>
</evidence>
<protein>
    <submittedName>
        <fullName evidence="1">Uncharacterized protein</fullName>
    </submittedName>
</protein>
<name>A0A516H2G8_9PROT</name>
<dbReference type="AlphaFoldDB" id="A0A516H2G8"/>
<organism evidence="1 2">
    <name type="scientific">Ferrovibrio terrae</name>
    <dbReference type="NCBI Taxonomy" id="2594003"/>
    <lineage>
        <taxon>Bacteria</taxon>
        <taxon>Pseudomonadati</taxon>
        <taxon>Pseudomonadota</taxon>
        <taxon>Alphaproteobacteria</taxon>
        <taxon>Rhodospirillales</taxon>
        <taxon>Rhodospirillaceae</taxon>
        <taxon>Ferrovibrio</taxon>
    </lineage>
</organism>
<dbReference type="KEGG" id="fer:FNB15_12135"/>
<dbReference type="RefSeq" id="WP_144068953.1">
    <property type="nucleotide sequence ID" value="NZ_CP041636.1"/>
</dbReference>
<sequence>MKKPRISAKDFASLYKQYNANLAFVDCGRKCAPLNNGQPVCCTTENAIPVVDKAEFELLKGRTDLWFKYKPNDAVSRRIVDELNSNACAIECKGAAFCERDNRTIACRSFPFYPYLDKKGNFIGLTYYWDFEDRCWIISNMQVVERKFVDEMVAAFERIFKLDPDEYDTMKSHSATMRRVFTRQGKIIPIIHRDGGYFKIKPGNDGTLTPCTPDDFKKFGPYKSEAAYIKAVKEAGGTLGPVPKGGYLAS</sequence>
<dbReference type="OrthoDB" id="8438824at2"/>
<evidence type="ECO:0000313" key="1">
    <source>
        <dbReference type="EMBL" id="QDO97972.1"/>
    </source>
</evidence>
<reference evidence="1 2" key="1">
    <citation type="submission" date="2019-07" db="EMBL/GenBank/DDBJ databases">
        <title>Genome sequencing for Ferrovibrio sp. K5.</title>
        <authorList>
            <person name="Park S.-J."/>
        </authorList>
    </citation>
    <scope>NUCLEOTIDE SEQUENCE [LARGE SCALE GENOMIC DNA]</scope>
    <source>
        <strain evidence="1 2">K5</strain>
    </source>
</reference>